<dbReference type="InterPro" id="IPR015855">
    <property type="entry name" value="ABC_transpr_MalK-like"/>
</dbReference>
<dbReference type="GO" id="GO:0005524">
    <property type="term" value="F:ATP binding"/>
    <property type="evidence" value="ECO:0007669"/>
    <property type="project" value="UniProtKB-KW"/>
</dbReference>
<dbReference type="GO" id="GO:0008643">
    <property type="term" value="P:carbohydrate transport"/>
    <property type="evidence" value="ECO:0007669"/>
    <property type="project" value="InterPro"/>
</dbReference>
<dbReference type="InterPro" id="IPR003593">
    <property type="entry name" value="AAA+_ATPase"/>
</dbReference>
<dbReference type="InterPro" id="IPR008995">
    <property type="entry name" value="Mo/tungstate-bd_C_term_dom"/>
</dbReference>
<dbReference type="Gene3D" id="2.40.50.100">
    <property type="match status" value="1"/>
</dbReference>
<evidence type="ECO:0000256" key="5">
    <source>
        <dbReference type="ARBA" id="ARBA00022967"/>
    </source>
</evidence>
<evidence type="ECO:0000256" key="1">
    <source>
        <dbReference type="ARBA" id="ARBA00022448"/>
    </source>
</evidence>
<evidence type="ECO:0000256" key="4">
    <source>
        <dbReference type="ARBA" id="ARBA00022840"/>
    </source>
</evidence>
<feature type="domain" description="ABC transporter" evidence="7">
    <location>
        <begin position="4"/>
        <end position="235"/>
    </location>
</feature>
<dbReference type="NCBIfam" id="NF008653">
    <property type="entry name" value="PRK11650.1"/>
    <property type="match status" value="1"/>
</dbReference>
<gene>
    <name evidence="8" type="primary">ugpC</name>
    <name evidence="8" type="ORF">F6I03_05170</name>
</gene>
<proteinExistence type="predicted"/>
<dbReference type="CDD" id="cd03301">
    <property type="entry name" value="ABC_MalK_N"/>
    <property type="match status" value="1"/>
</dbReference>
<dbReference type="SMART" id="SM00382">
    <property type="entry name" value="AAA"/>
    <property type="match status" value="1"/>
</dbReference>
<organism evidence="8 9">
    <name type="scientific">Aerococcus sanguinicola</name>
    <dbReference type="NCBI Taxonomy" id="119206"/>
    <lineage>
        <taxon>Bacteria</taxon>
        <taxon>Bacillati</taxon>
        <taxon>Bacillota</taxon>
        <taxon>Bacilli</taxon>
        <taxon>Lactobacillales</taxon>
        <taxon>Aerococcaceae</taxon>
        <taxon>Aerococcus</taxon>
    </lineage>
</organism>
<keyword evidence="3" id="KW-0547">Nucleotide-binding</keyword>
<dbReference type="InterPro" id="IPR003439">
    <property type="entry name" value="ABC_transporter-like_ATP-bd"/>
</dbReference>
<dbReference type="InterPro" id="IPR012340">
    <property type="entry name" value="NA-bd_OB-fold"/>
</dbReference>
<dbReference type="SUPFAM" id="SSF52540">
    <property type="entry name" value="P-loop containing nucleoside triphosphate hydrolases"/>
    <property type="match status" value="1"/>
</dbReference>
<dbReference type="GO" id="GO:0016887">
    <property type="term" value="F:ATP hydrolysis activity"/>
    <property type="evidence" value="ECO:0007669"/>
    <property type="project" value="InterPro"/>
</dbReference>
<comment type="caution">
    <text evidence="8">The sequence shown here is derived from an EMBL/GenBank/DDBJ whole genome shotgun (WGS) entry which is preliminary data.</text>
</comment>
<dbReference type="Gene3D" id="2.40.50.140">
    <property type="entry name" value="Nucleic acid-binding proteins"/>
    <property type="match status" value="1"/>
</dbReference>
<dbReference type="EMBL" id="VYWO01000002">
    <property type="protein sequence ID" value="KAA9301261.1"/>
    <property type="molecule type" value="Genomic_DNA"/>
</dbReference>
<accession>A0A5N1GMJ9</accession>
<evidence type="ECO:0000256" key="2">
    <source>
        <dbReference type="ARBA" id="ARBA00022475"/>
    </source>
</evidence>
<protein>
    <submittedName>
        <fullName evidence="8">sn-glycerol-3-phosphate ABC transporter ATP-binding protein UgpC</fullName>
    </submittedName>
</protein>
<keyword evidence="2" id="KW-1003">Cell membrane</keyword>
<dbReference type="Proteomes" id="UP000327148">
    <property type="component" value="Unassembled WGS sequence"/>
</dbReference>
<dbReference type="SUPFAM" id="SSF50331">
    <property type="entry name" value="MOP-like"/>
    <property type="match status" value="1"/>
</dbReference>
<evidence type="ECO:0000259" key="7">
    <source>
        <dbReference type="PROSITE" id="PS50893"/>
    </source>
</evidence>
<evidence type="ECO:0000256" key="3">
    <source>
        <dbReference type="ARBA" id="ARBA00022741"/>
    </source>
</evidence>
<evidence type="ECO:0000313" key="8">
    <source>
        <dbReference type="EMBL" id="KAA9301261.1"/>
    </source>
</evidence>
<dbReference type="PROSITE" id="PS50893">
    <property type="entry name" value="ABC_TRANSPORTER_2"/>
    <property type="match status" value="1"/>
</dbReference>
<dbReference type="InterPro" id="IPR017871">
    <property type="entry name" value="ABC_transporter-like_CS"/>
</dbReference>
<dbReference type="RefSeq" id="WP_070431331.1">
    <property type="nucleotide sequence ID" value="NZ_VYWO01000002.1"/>
</dbReference>
<dbReference type="Gene3D" id="3.40.50.300">
    <property type="entry name" value="P-loop containing nucleotide triphosphate hydrolases"/>
    <property type="match status" value="1"/>
</dbReference>
<dbReference type="PROSITE" id="PS00211">
    <property type="entry name" value="ABC_TRANSPORTER_1"/>
    <property type="match status" value="1"/>
</dbReference>
<evidence type="ECO:0000256" key="6">
    <source>
        <dbReference type="ARBA" id="ARBA00023136"/>
    </source>
</evidence>
<name>A0A5N1GMJ9_9LACT</name>
<dbReference type="PANTHER" id="PTHR43875:SF15">
    <property type="entry name" value="TREHALOSE IMPORT ATP-BINDING PROTEIN SUGC"/>
    <property type="match status" value="1"/>
</dbReference>
<dbReference type="InterPro" id="IPR027417">
    <property type="entry name" value="P-loop_NTPase"/>
</dbReference>
<keyword evidence="5" id="KW-1278">Translocase</keyword>
<dbReference type="OrthoDB" id="9790614at2"/>
<dbReference type="PANTHER" id="PTHR43875">
    <property type="entry name" value="MALTODEXTRIN IMPORT ATP-BINDING PROTEIN MSMX"/>
    <property type="match status" value="1"/>
</dbReference>
<evidence type="ECO:0000313" key="9">
    <source>
        <dbReference type="Proteomes" id="UP000327148"/>
    </source>
</evidence>
<dbReference type="Pfam" id="PF00005">
    <property type="entry name" value="ABC_tran"/>
    <property type="match status" value="1"/>
</dbReference>
<keyword evidence="4 8" id="KW-0067">ATP-binding</keyword>
<keyword evidence="1" id="KW-0813">Transport</keyword>
<dbReference type="InterPro" id="IPR047641">
    <property type="entry name" value="ABC_transpr_MalK/UgpC-like"/>
</dbReference>
<reference evidence="8 9" key="1">
    <citation type="submission" date="2019-09" db="EMBL/GenBank/DDBJ databases">
        <title>Draft genome sequence assemblies of isolates from the urinary tract.</title>
        <authorList>
            <person name="Mores C.R."/>
            <person name="Putonti C."/>
            <person name="Wolfe A.J."/>
        </authorList>
    </citation>
    <scope>NUCLEOTIDE SEQUENCE [LARGE SCALE GENOMIC DNA]</scope>
    <source>
        <strain evidence="8 9">UMB623</strain>
    </source>
</reference>
<dbReference type="AlphaFoldDB" id="A0A5N1GMJ9"/>
<dbReference type="GO" id="GO:0055052">
    <property type="term" value="C:ATP-binding cassette (ABC) transporter complex, substrate-binding subunit-containing"/>
    <property type="evidence" value="ECO:0007669"/>
    <property type="project" value="TreeGrafter"/>
</dbReference>
<dbReference type="FunFam" id="3.40.50.300:FF:000042">
    <property type="entry name" value="Maltose/maltodextrin ABC transporter, ATP-binding protein"/>
    <property type="match status" value="1"/>
</dbReference>
<dbReference type="GO" id="GO:0140359">
    <property type="term" value="F:ABC-type transporter activity"/>
    <property type="evidence" value="ECO:0007669"/>
    <property type="project" value="InterPro"/>
</dbReference>
<sequence>MSEIELRNISKSYDGKTYSVKDLNLKIQEGEFVVLVGPSGCGKSTTLRMIAGLEAITSGDLLIAGEKVNDKAPKDRNLAMVFQDYALYPHMTVYKNMAYPLKMEKLPKDEIDEKIQKAAQLLGLEAYLDRRPKALSGGQKQRVALGRAIVREPQAFLMDEPLSNLDAKLRSQMRYEISKLHRRLQTTMVYVTHDQTEAMTMGDRIVVMDRGEVQQIGSPKEIYEEPANRFVAEFLGTPKMNFVPAQELTQSFAAIPAHLAAKTGVDFGIRPENLSLKAGDHYRVVLIENLGGTQYVYLEHQNFAQQNLIIEIPSKEKVQEGKLYDLTVDDWQKVRTFSQETGQAVN</sequence>
<keyword evidence="6" id="KW-0472">Membrane</keyword>